<dbReference type="EMBL" id="KQ964726">
    <property type="protein sequence ID" value="KXN66434.1"/>
    <property type="molecule type" value="Genomic_DNA"/>
</dbReference>
<dbReference type="GO" id="GO:0004930">
    <property type="term" value="F:G protein-coupled receptor activity"/>
    <property type="evidence" value="ECO:0007669"/>
    <property type="project" value="InterPro"/>
</dbReference>
<evidence type="ECO:0000256" key="3">
    <source>
        <dbReference type="ARBA" id="ARBA00022989"/>
    </source>
</evidence>
<feature type="transmembrane region" description="Helical" evidence="5">
    <location>
        <begin position="133"/>
        <end position="154"/>
    </location>
</feature>
<keyword evidence="3 5" id="KW-1133">Transmembrane helix</keyword>
<dbReference type="InterPro" id="IPR000276">
    <property type="entry name" value="GPCR_Rhodpsn"/>
</dbReference>
<proteinExistence type="predicted"/>
<accession>A0A137NV06</accession>
<dbReference type="PROSITE" id="PS00237">
    <property type="entry name" value="G_PROTEIN_RECEP_F1_1"/>
    <property type="match status" value="1"/>
</dbReference>
<dbReference type="Proteomes" id="UP000070444">
    <property type="component" value="Unassembled WGS sequence"/>
</dbReference>
<evidence type="ECO:0000313" key="6">
    <source>
        <dbReference type="EMBL" id="KXN66434.1"/>
    </source>
</evidence>
<name>A0A137NV06_CONC2</name>
<comment type="subcellular location">
    <subcellularLocation>
        <location evidence="1">Membrane</location>
    </subcellularLocation>
</comment>
<evidence type="ECO:0008006" key="8">
    <source>
        <dbReference type="Google" id="ProtNLM"/>
    </source>
</evidence>
<dbReference type="AlphaFoldDB" id="A0A137NV06"/>
<feature type="transmembrane region" description="Helical" evidence="5">
    <location>
        <begin position="20"/>
        <end position="44"/>
    </location>
</feature>
<keyword evidence="2 5" id="KW-0812">Transmembrane</keyword>
<protein>
    <recommendedName>
        <fullName evidence="8">G-protein coupled receptors family 1 profile domain-containing protein</fullName>
    </recommendedName>
</protein>
<evidence type="ECO:0000256" key="5">
    <source>
        <dbReference type="SAM" id="Phobius"/>
    </source>
</evidence>
<keyword evidence="4 5" id="KW-0472">Membrane</keyword>
<feature type="transmembrane region" description="Helical" evidence="5">
    <location>
        <begin position="56"/>
        <end position="75"/>
    </location>
</feature>
<gene>
    <name evidence="6" type="ORF">CONCODRAFT_11725</name>
</gene>
<keyword evidence="7" id="KW-1185">Reference proteome</keyword>
<reference evidence="6 7" key="1">
    <citation type="journal article" date="2015" name="Genome Biol. Evol.">
        <title>Phylogenomic analyses indicate that early fungi evolved digesting cell walls of algal ancestors of land plants.</title>
        <authorList>
            <person name="Chang Y."/>
            <person name="Wang S."/>
            <person name="Sekimoto S."/>
            <person name="Aerts A.L."/>
            <person name="Choi C."/>
            <person name="Clum A."/>
            <person name="LaButti K.M."/>
            <person name="Lindquist E.A."/>
            <person name="Yee Ngan C."/>
            <person name="Ohm R.A."/>
            <person name="Salamov A.A."/>
            <person name="Grigoriev I.V."/>
            <person name="Spatafora J.W."/>
            <person name="Berbee M.L."/>
        </authorList>
    </citation>
    <scope>NUCLEOTIDE SEQUENCE [LARGE SCALE GENOMIC DNA]</scope>
    <source>
        <strain evidence="6 7">NRRL 28638</strain>
    </source>
</reference>
<evidence type="ECO:0000256" key="4">
    <source>
        <dbReference type="ARBA" id="ARBA00023136"/>
    </source>
</evidence>
<organism evidence="6 7">
    <name type="scientific">Conidiobolus coronatus (strain ATCC 28846 / CBS 209.66 / NRRL 28638)</name>
    <name type="common">Delacroixia coronata</name>
    <dbReference type="NCBI Taxonomy" id="796925"/>
    <lineage>
        <taxon>Eukaryota</taxon>
        <taxon>Fungi</taxon>
        <taxon>Fungi incertae sedis</taxon>
        <taxon>Zoopagomycota</taxon>
        <taxon>Entomophthoromycotina</taxon>
        <taxon>Entomophthoromycetes</taxon>
        <taxon>Entomophthorales</taxon>
        <taxon>Ancylistaceae</taxon>
        <taxon>Conidiobolus</taxon>
    </lineage>
</organism>
<evidence type="ECO:0000256" key="2">
    <source>
        <dbReference type="ARBA" id="ARBA00022692"/>
    </source>
</evidence>
<evidence type="ECO:0000256" key="1">
    <source>
        <dbReference type="ARBA" id="ARBA00004370"/>
    </source>
</evidence>
<evidence type="ECO:0000313" key="7">
    <source>
        <dbReference type="Proteomes" id="UP000070444"/>
    </source>
</evidence>
<sequence length="175" mass="19749">MKDKAALYDYLVSKASPYRLISAIYVLSMNSITSIILLSLLASIYKYNKGKKNIDLKLCILIIFFDLSSACIAISDSVSTLANYRGYMSTPLRCNVVFAFNFILYTSSIYLMGIVSLERCLRVVYKKEYPHRLYYSIYLVFLADDFIITIIASVTNGVDILPNALYCFVVPSNTG</sequence>
<feature type="non-terminal residue" evidence="6">
    <location>
        <position position="175"/>
    </location>
</feature>
<dbReference type="GO" id="GO:0016020">
    <property type="term" value="C:membrane"/>
    <property type="evidence" value="ECO:0007669"/>
    <property type="project" value="UniProtKB-SubCell"/>
</dbReference>
<feature type="transmembrane region" description="Helical" evidence="5">
    <location>
        <begin position="95"/>
        <end position="121"/>
    </location>
</feature>